<dbReference type="AlphaFoldDB" id="A0AAN1SZX0"/>
<name>A0AAN1SZX0_9PROT</name>
<evidence type="ECO:0000313" key="2">
    <source>
        <dbReference type="EMBL" id="BBI99877.1"/>
    </source>
</evidence>
<dbReference type="RefSeq" id="WP_212785139.1">
    <property type="nucleotide sequence ID" value="NZ_AP019536.1"/>
</dbReference>
<dbReference type="KEGG" id="fku:FGKAn22_15700"/>
<organism evidence="2 3">
    <name type="scientific">Ferrigenium kumadai</name>
    <dbReference type="NCBI Taxonomy" id="1682490"/>
    <lineage>
        <taxon>Bacteria</taxon>
        <taxon>Pseudomonadati</taxon>
        <taxon>Pseudomonadota</taxon>
        <taxon>Betaproteobacteria</taxon>
        <taxon>Nitrosomonadales</taxon>
        <taxon>Gallionellaceae</taxon>
        <taxon>Ferrigenium</taxon>
    </lineage>
</organism>
<evidence type="ECO:0000256" key="1">
    <source>
        <dbReference type="SAM" id="MobiDB-lite"/>
    </source>
</evidence>
<gene>
    <name evidence="2" type="ORF">FGKAn22_15700</name>
</gene>
<proteinExistence type="predicted"/>
<feature type="region of interest" description="Disordered" evidence="1">
    <location>
        <begin position="109"/>
        <end position="132"/>
    </location>
</feature>
<evidence type="ECO:0000313" key="3">
    <source>
        <dbReference type="Proteomes" id="UP001319121"/>
    </source>
</evidence>
<feature type="compositionally biased region" description="Polar residues" evidence="1">
    <location>
        <begin position="117"/>
        <end position="132"/>
    </location>
</feature>
<keyword evidence="3" id="KW-1185">Reference proteome</keyword>
<protein>
    <submittedName>
        <fullName evidence="2">Uncharacterized protein</fullName>
    </submittedName>
</protein>
<sequence>MIVPALPTKKPSVVLTKPPALATLLALDENKNTGKDIRRTRAEIAAATEQNAIPKITAGLFAMPPALNSNTVGEGFDGSTDAGSRPSCSEETEALGAITILGLSELKKYREKPANRNPATRSATNHRGITAL</sequence>
<reference evidence="2 3" key="1">
    <citation type="submission" date="2019-03" db="EMBL/GenBank/DDBJ databases">
        <title>Complete genome sequence of Ferrigenium kumadai strain An22, a microaerophilic iron-oxidizing bacterium isolated from a paddy field soil.</title>
        <authorList>
            <person name="Watanabe T."/>
            <person name="Asakawa S."/>
        </authorList>
    </citation>
    <scope>NUCLEOTIDE SEQUENCE [LARGE SCALE GENOMIC DNA]</scope>
    <source>
        <strain evidence="2 3">An22</strain>
    </source>
</reference>
<dbReference type="Proteomes" id="UP001319121">
    <property type="component" value="Chromosome"/>
</dbReference>
<dbReference type="EMBL" id="AP019536">
    <property type="protein sequence ID" value="BBI99877.1"/>
    <property type="molecule type" value="Genomic_DNA"/>
</dbReference>
<accession>A0AAN1SZX0</accession>